<dbReference type="InterPro" id="IPR050975">
    <property type="entry name" value="Sleep_regulator"/>
</dbReference>
<protein>
    <recommendedName>
        <fullName evidence="12">Protein sleepless</fullName>
    </recommendedName>
</protein>
<keyword evidence="5" id="KW-1133">Transmembrane helix</keyword>
<dbReference type="EMBL" id="JABFTP020000062">
    <property type="protein sequence ID" value="KAL3272742.1"/>
    <property type="molecule type" value="Genomic_DNA"/>
</dbReference>
<evidence type="ECO:0000256" key="5">
    <source>
        <dbReference type="ARBA" id="ARBA00022989"/>
    </source>
</evidence>
<feature type="signal peptide" evidence="9">
    <location>
        <begin position="1"/>
        <end position="22"/>
    </location>
</feature>
<evidence type="ECO:0008006" key="12">
    <source>
        <dbReference type="Google" id="ProtNLM"/>
    </source>
</evidence>
<dbReference type="InterPro" id="IPR031424">
    <property type="entry name" value="QVR-like"/>
</dbReference>
<evidence type="ECO:0000256" key="2">
    <source>
        <dbReference type="ARBA" id="ARBA00022622"/>
    </source>
</evidence>
<dbReference type="PANTHER" id="PTHR33562">
    <property type="entry name" value="ATILLA, ISOFORM B-RELATED-RELATED"/>
    <property type="match status" value="1"/>
</dbReference>
<evidence type="ECO:0000313" key="11">
    <source>
        <dbReference type="Proteomes" id="UP001516400"/>
    </source>
</evidence>
<dbReference type="PANTHER" id="PTHR33562:SF30">
    <property type="entry name" value="LD40063P"/>
    <property type="match status" value="1"/>
</dbReference>
<evidence type="ECO:0000256" key="7">
    <source>
        <dbReference type="ARBA" id="ARBA00023180"/>
    </source>
</evidence>
<comment type="subcellular location">
    <subcellularLocation>
        <location evidence="1">Membrane</location>
        <topology evidence="1">Lipid-anchor</topology>
        <topology evidence="1">GPI-anchor</topology>
    </subcellularLocation>
</comment>
<keyword evidence="4 9" id="KW-0732">Signal</keyword>
<evidence type="ECO:0000256" key="6">
    <source>
        <dbReference type="ARBA" id="ARBA00023136"/>
    </source>
</evidence>
<dbReference type="Pfam" id="PF17064">
    <property type="entry name" value="QVR"/>
    <property type="match status" value="1"/>
</dbReference>
<accession>A0ABD2N2U6</accession>
<organism evidence="10 11">
    <name type="scientific">Cryptolaemus montrouzieri</name>
    <dbReference type="NCBI Taxonomy" id="559131"/>
    <lineage>
        <taxon>Eukaryota</taxon>
        <taxon>Metazoa</taxon>
        <taxon>Ecdysozoa</taxon>
        <taxon>Arthropoda</taxon>
        <taxon>Hexapoda</taxon>
        <taxon>Insecta</taxon>
        <taxon>Pterygota</taxon>
        <taxon>Neoptera</taxon>
        <taxon>Endopterygota</taxon>
        <taxon>Coleoptera</taxon>
        <taxon>Polyphaga</taxon>
        <taxon>Cucujiformia</taxon>
        <taxon>Coccinelloidea</taxon>
        <taxon>Coccinellidae</taxon>
        <taxon>Scymninae</taxon>
        <taxon>Scymnini</taxon>
        <taxon>Cryptolaemus</taxon>
    </lineage>
</organism>
<reference evidence="10 11" key="1">
    <citation type="journal article" date="2021" name="BMC Biol.">
        <title>Horizontally acquired antibacterial genes associated with adaptive radiation of ladybird beetles.</title>
        <authorList>
            <person name="Li H.S."/>
            <person name="Tang X.F."/>
            <person name="Huang Y.H."/>
            <person name="Xu Z.Y."/>
            <person name="Chen M.L."/>
            <person name="Du X.Y."/>
            <person name="Qiu B.Y."/>
            <person name="Chen P.T."/>
            <person name="Zhang W."/>
            <person name="Slipinski A."/>
            <person name="Escalona H.E."/>
            <person name="Waterhouse R.M."/>
            <person name="Zwick A."/>
            <person name="Pang H."/>
        </authorList>
    </citation>
    <scope>NUCLEOTIDE SEQUENCE [LARGE SCALE GENOMIC DNA]</scope>
    <source>
        <strain evidence="10">SYSU2018</strain>
    </source>
</reference>
<evidence type="ECO:0000256" key="4">
    <source>
        <dbReference type="ARBA" id="ARBA00022729"/>
    </source>
</evidence>
<proteinExistence type="predicted"/>
<evidence type="ECO:0000256" key="1">
    <source>
        <dbReference type="ARBA" id="ARBA00004589"/>
    </source>
</evidence>
<keyword evidence="11" id="KW-1185">Reference proteome</keyword>
<keyword evidence="2" id="KW-0336">GPI-anchor</keyword>
<keyword evidence="3" id="KW-0812">Transmembrane</keyword>
<sequence>MYFQKSLGSFVLLVIGFVQIDAQLMCWSCSSDLDIRCHDHFNTTKFDRFYQQQQGNYGNNYQGGNYQSGNYNPNYPQQNYQNRGGFQNNPYQTRPTAPYIKPCVFSSYGDKKSVCMKKVQTSNDGRTTTIRDCATIPMSQSVGKCPSESNSYIHVDFCEYCDVDGCNSGNNMQFNLFLTALSVLSLLCLKQ</sequence>
<dbReference type="AlphaFoldDB" id="A0ABD2N2U6"/>
<feature type="chain" id="PRO_5044855469" description="Protein sleepless" evidence="9">
    <location>
        <begin position="23"/>
        <end position="191"/>
    </location>
</feature>
<comment type="caution">
    <text evidence="10">The sequence shown here is derived from an EMBL/GenBank/DDBJ whole genome shotgun (WGS) entry which is preliminary data.</text>
</comment>
<evidence type="ECO:0000256" key="3">
    <source>
        <dbReference type="ARBA" id="ARBA00022692"/>
    </source>
</evidence>
<evidence type="ECO:0000256" key="9">
    <source>
        <dbReference type="SAM" id="SignalP"/>
    </source>
</evidence>
<keyword evidence="7" id="KW-0325">Glycoprotein</keyword>
<name>A0ABD2N2U6_9CUCU</name>
<gene>
    <name evidence="10" type="ORF">HHI36_014204</name>
</gene>
<evidence type="ECO:0000313" key="10">
    <source>
        <dbReference type="EMBL" id="KAL3272742.1"/>
    </source>
</evidence>
<evidence type="ECO:0000256" key="8">
    <source>
        <dbReference type="ARBA" id="ARBA00023288"/>
    </source>
</evidence>
<dbReference type="Proteomes" id="UP001516400">
    <property type="component" value="Unassembled WGS sequence"/>
</dbReference>
<dbReference type="GO" id="GO:0098552">
    <property type="term" value="C:side of membrane"/>
    <property type="evidence" value="ECO:0007669"/>
    <property type="project" value="UniProtKB-KW"/>
</dbReference>
<keyword evidence="8" id="KW-0449">Lipoprotein</keyword>
<keyword evidence="6" id="KW-0472">Membrane</keyword>